<feature type="non-terminal residue" evidence="1">
    <location>
        <position position="1"/>
    </location>
</feature>
<gene>
    <name evidence="1" type="ORF">SS7213T_05186</name>
</gene>
<reference evidence="1 2" key="1">
    <citation type="journal article" date="2012" name="BMC Genomics">
        <title>Comparative genomic analysis of the genus Staphylococcus including Staphylococcus aureus and its newly described sister species Staphylococcus simiae.</title>
        <authorList>
            <person name="Suzuki H."/>
            <person name="Lefebure T."/>
            <person name="Pavinski Bitar P."/>
            <person name="Stanhope M.J."/>
        </authorList>
    </citation>
    <scope>NUCLEOTIDE SEQUENCE [LARGE SCALE GENOMIC DNA]</scope>
    <source>
        <strain evidence="1 2">CCM 7213</strain>
    </source>
</reference>
<dbReference type="Proteomes" id="UP000005413">
    <property type="component" value="Unassembled WGS sequence"/>
</dbReference>
<evidence type="ECO:0000313" key="2">
    <source>
        <dbReference type="Proteomes" id="UP000005413"/>
    </source>
</evidence>
<dbReference type="AlphaFoldDB" id="G5JHV5"/>
<accession>G5JHV5</accession>
<name>G5JHV5_9STAP</name>
<evidence type="ECO:0000313" key="1">
    <source>
        <dbReference type="EMBL" id="EHJ08231.1"/>
    </source>
</evidence>
<sequence>TINWLGFYPSYETVLAQVVLAFLWPPFKLKQQPPTFIK</sequence>
<comment type="caution">
    <text evidence="1">The sequence shown here is derived from an EMBL/GenBank/DDBJ whole genome shotgun (WGS) entry which is preliminary data.</text>
</comment>
<feature type="non-terminal residue" evidence="1">
    <location>
        <position position="38"/>
    </location>
</feature>
<keyword evidence="2" id="KW-1185">Reference proteome</keyword>
<proteinExistence type="predicted"/>
<dbReference type="EMBL" id="AEUN01000362">
    <property type="protein sequence ID" value="EHJ08231.1"/>
    <property type="molecule type" value="Genomic_DNA"/>
</dbReference>
<organism evidence="1 2">
    <name type="scientific">Staphylococcus simiae CCM 7213 = CCUG 51256</name>
    <dbReference type="NCBI Taxonomy" id="911238"/>
    <lineage>
        <taxon>Bacteria</taxon>
        <taxon>Bacillati</taxon>
        <taxon>Bacillota</taxon>
        <taxon>Bacilli</taxon>
        <taxon>Bacillales</taxon>
        <taxon>Staphylococcaceae</taxon>
        <taxon>Staphylococcus</taxon>
    </lineage>
</organism>
<protein>
    <submittedName>
        <fullName evidence="1">Uncharacterized protein</fullName>
    </submittedName>
</protein>